<dbReference type="Gene3D" id="3.90.1150.10">
    <property type="entry name" value="Aspartate Aminotransferase, domain 1"/>
    <property type="match status" value="1"/>
</dbReference>
<comment type="cofactor">
    <cofactor evidence="1 4">
        <name>pyridoxal 5'-phosphate</name>
        <dbReference type="ChEBI" id="CHEBI:597326"/>
    </cofactor>
</comment>
<dbReference type="PIRSF" id="PIRSF001434">
    <property type="entry name" value="CGS"/>
    <property type="match status" value="1"/>
</dbReference>
<dbReference type="CDD" id="cd00614">
    <property type="entry name" value="CGS_like"/>
    <property type="match status" value="1"/>
</dbReference>
<reference evidence="5 6" key="1">
    <citation type="submission" date="2023-06" db="EMBL/GenBank/DDBJ databases">
        <authorList>
            <person name="Feng G."/>
            <person name="Li J."/>
            <person name="Zhu H."/>
        </authorList>
    </citation>
    <scope>NUCLEOTIDE SEQUENCE [LARGE SCALE GENOMIC DNA]</scope>
    <source>
        <strain evidence="5 6">RHCJP20</strain>
    </source>
</reference>
<dbReference type="Gene3D" id="3.40.640.10">
    <property type="entry name" value="Type I PLP-dependent aspartate aminotransferase-like (Major domain)"/>
    <property type="match status" value="1"/>
</dbReference>
<keyword evidence="3 4" id="KW-0663">Pyridoxal phosphate</keyword>
<dbReference type="Pfam" id="PF01053">
    <property type="entry name" value="Cys_Met_Meta_PP"/>
    <property type="match status" value="1"/>
</dbReference>
<dbReference type="InterPro" id="IPR015421">
    <property type="entry name" value="PyrdxlP-dep_Trfase_major"/>
</dbReference>
<proteinExistence type="inferred from homology"/>
<evidence type="ECO:0000256" key="4">
    <source>
        <dbReference type="RuleBase" id="RU362118"/>
    </source>
</evidence>
<evidence type="ECO:0000256" key="2">
    <source>
        <dbReference type="ARBA" id="ARBA00009077"/>
    </source>
</evidence>
<dbReference type="PANTHER" id="PTHR11808">
    <property type="entry name" value="TRANS-SULFURATION ENZYME FAMILY MEMBER"/>
    <property type="match status" value="1"/>
</dbReference>
<dbReference type="SUPFAM" id="SSF53383">
    <property type="entry name" value="PLP-dependent transferases"/>
    <property type="match status" value="1"/>
</dbReference>
<dbReference type="InterPro" id="IPR000277">
    <property type="entry name" value="Cys/Met-Metab_PyrdxlP-dep_enz"/>
</dbReference>
<sequence>MTEFATRAVHAGQEPDATTGAVIPPIHVTSTYVQDGVGAMRNGYEYSRGGNPTRDALQTLLADLDGGVAAYSFASGLAAEDALLRAYLEPGARVVMGNDVYGGTHRLVNRLHVPWGVELVVVDMSDVDRVRAALEGAPAKTVLWVETPTNPLMKIADIALLSEVGHAAGALVVVDNTFASPYLQQPLSLGADAVSYSTTKYLGGHSDVVGGAVVLRDEAFAEQVGFLQFGAGAIASPFDAFLTTRGIKTLPVRMERHSSNAQAVAEALVSAPGVERVYYPGLSDHPGHEVAAKQMRGFGGMLSVALTGGPEAAKRFVESTEVFTLAESLGGVESLIGYPSEMTHASVKGTELAVPENVVRLSVGIEDQGDLVADVLQALSR</sequence>
<gene>
    <name evidence="5" type="ORF">QUG98_11500</name>
</gene>
<dbReference type="NCBIfam" id="NF005871">
    <property type="entry name" value="PRK07811.1"/>
    <property type="match status" value="1"/>
</dbReference>
<comment type="caution">
    <text evidence="5">The sequence shown here is derived from an EMBL/GenBank/DDBJ whole genome shotgun (WGS) entry which is preliminary data.</text>
</comment>
<dbReference type="InterPro" id="IPR015424">
    <property type="entry name" value="PyrdxlP-dep_Trfase"/>
</dbReference>
<evidence type="ECO:0000256" key="1">
    <source>
        <dbReference type="ARBA" id="ARBA00001933"/>
    </source>
</evidence>
<evidence type="ECO:0000313" key="5">
    <source>
        <dbReference type="EMBL" id="MDM7889078.1"/>
    </source>
</evidence>
<dbReference type="Proteomes" id="UP001235720">
    <property type="component" value="Unassembled WGS sequence"/>
</dbReference>
<dbReference type="RefSeq" id="WP_289470644.1">
    <property type="nucleotide sequence ID" value="NZ_JAUCMM010000007.1"/>
</dbReference>
<evidence type="ECO:0000313" key="6">
    <source>
        <dbReference type="Proteomes" id="UP001235720"/>
    </source>
</evidence>
<dbReference type="PANTHER" id="PTHR11808:SF15">
    <property type="entry name" value="CYSTATHIONINE GAMMA-LYASE"/>
    <property type="match status" value="1"/>
</dbReference>
<accession>A0ABT7THL8</accession>
<dbReference type="EC" id="2.5.1.48" evidence="5"/>
<dbReference type="GO" id="GO:0003962">
    <property type="term" value="F:cystathionine gamma-synthase activity"/>
    <property type="evidence" value="ECO:0007669"/>
    <property type="project" value="UniProtKB-EC"/>
</dbReference>
<organism evidence="5 6">
    <name type="scientific">Curtobacterium subtropicum</name>
    <dbReference type="NCBI Taxonomy" id="3055138"/>
    <lineage>
        <taxon>Bacteria</taxon>
        <taxon>Bacillati</taxon>
        <taxon>Actinomycetota</taxon>
        <taxon>Actinomycetes</taxon>
        <taxon>Micrococcales</taxon>
        <taxon>Microbacteriaceae</taxon>
        <taxon>Curtobacterium</taxon>
    </lineage>
</organism>
<dbReference type="EMBL" id="JAUCMM010000007">
    <property type="protein sequence ID" value="MDM7889078.1"/>
    <property type="molecule type" value="Genomic_DNA"/>
</dbReference>
<keyword evidence="6" id="KW-1185">Reference proteome</keyword>
<evidence type="ECO:0000256" key="3">
    <source>
        <dbReference type="ARBA" id="ARBA00022898"/>
    </source>
</evidence>
<keyword evidence="5" id="KW-0808">Transferase</keyword>
<protein>
    <submittedName>
        <fullName evidence="5">Cystathionine gamma-synthase</fullName>
        <ecNumber evidence="5">2.5.1.48</ecNumber>
    </submittedName>
</protein>
<comment type="similarity">
    <text evidence="2 4">Belongs to the trans-sulfuration enzymes family.</text>
</comment>
<name>A0ABT7THL8_9MICO</name>
<dbReference type="InterPro" id="IPR015422">
    <property type="entry name" value="PyrdxlP-dep_Trfase_small"/>
</dbReference>